<dbReference type="Pfam" id="PF05019">
    <property type="entry name" value="Coq4"/>
    <property type="match status" value="1"/>
</dbReference>
<keyword evidence="1" id="KW-1133">Transmembrane helix</keyword>
<comment type="caution">
    <text evidence="2">The sequence shown here is derived from an EMBL/GenBank/DDBJ whole genome shotgun (WGS) entry which is preliminary data.</text>
</comment>
<evidence type="ECO:0000313" key="3">
    <source>
        <dbReference type="Proteomes" id="UP000031802"/>
    </source>
</evidence>
<dbReference type="OrthoDB" id="6157812at2"/>
<evidence type="ECO:0000256" key="1">
    <source>
        <dbReference type="SAM" id="Phobius"/>
    </source>
</evidence>
<dbReference type="eggNOG" id="COG5031">
    <property type="taxonomic scope" value="Bacteria"/>
</dbReference>
<keyword evidence="3" id="KW-1185">Reference proteome</keyword>
<keyword evidence="1" id="KW-0472">Membrane</keyword>
<name>A0A0B8T3J8_9SPHI</name>
<proteinExistence type="predicted"/>
<gene>
    <name evidence="2" type="ORF">DI53_2574</name>
</gene>
<protein>
    <recommendedName>
        <fullName evidence="4">Coenzyme Q (Ubiquinone) biosynthesis protein Coq4</fullName>
    </recommendedName>
</protein>
<dbReference type="PATRIC" id="fig|1229276.3.peg.2647"/>
<dbReference type="AlphaFoldDB" id="A0A0B8T3J8"/>
<reference evidence="3" key="1">
    <citation type="submission" date="2014-04" db="EMBL/GenBank/DDBJ databases">
        <title>Whole-Genome optical mapping and complete genome sequence of Sphingobacterium deserti sp. nov., a new spaces isolated from desert in the west of China.</title>
        <authorList>
            <person name="Teng C."/>
            <person name="Zhou Z."/>
            <person name="Li X."/>
            <person name="Chen M."/>
            <person name="Lin M."/>
            <person name="Wang L."/>
            <person name="Su S."/>
            <person name="Zhang C."/>
            <person name="Zhang W."/>
        </authorList>
    </citation>
    <scope>NUCLEOTIDE SEQUENCE [LARGE SCALE GENOMIC DNA]</scope>
    <source>
        <strain evidence="3">ACCC05744</strain>
    </source>
</reference>
<dbReference type="InterPro" id="IPR007715">
    <property type="entry name" value="Coq4"/>
</dbReference>
<evidence type="ECO:0008006" key="4">
    <source>
        <dbReference type="Google" id="ProtNLM"/>
    </source>
</evidence>
<dbReference type="STRING" id="1229276.DI53_2574"/>
<dbReference type="RefSeq" id="WP_037499984.1">
    <property type="nucleotide sequence ID" value="NZ_JJMU01000047.1"/>
</dbReference>
<dbReference type="EMBL" id="JJMU01000047">
    <property type="protein sequence ID" value="KGE13653.1"/>
    <property type="molecule type" value="Genomic_DNA"/>
</dbReference>
<feature type="transmembrane region" description="Helical" evidence="1">
    <location>
        <begin position="97"/>
        <end position="119"/>
    </location>
</feature>
<dbReference type="Proteomes" id="UP000031802">
    <property type="component" value="Unassembled WGS sequence"/>
</dbReference>
<reference evidence="2 3" key="2">
    <citation type="journal article" date="2015" name="PLoS ONE">
        <title>Whole-Genome Optical Mapping and Finished Genome Sequence of Sphingobacterium deserti sp. nov., a New Species Isolated from the Western Desert of China.</title>
        <authorList>
            <person name="Teng C."/>
            <person name="Zhou Z."/>
            <person name="Molnar I."/>
            <person name="Li X."/>
            <person name="Tang R."/>
            <person name="Chen M."/>
            <person name="Wang L."/>
            <person name="Su S."/>
            <person name="Zhang W."/>
            <person name="Lin M."/>
        </authorList>
    </citation>
    <scope>NUCLEOTIDE SEQUENCE [LARGE SCALE GENOMIC DNA]</scope>
    <source>
        <strain evidence="3">ACCC05744</strain>
    </source>
</reference>
<dbReference type="GO" id="GO:0006744">
    <property type="term" value="P:ubiquinone biosynthetic process"/>
    <property type="evidence" value="ECO:0007669"/>
    <property type="project" value="InterPro"/>
</dbReference>
<evidence type="ECO:0000313" key="2">
    <source>
        <dbReference type="EMBL" id="KGE13653.1"/>
    </source>
</evidence>
<keyword evidence="1" id="KW-0812">Transmembrane</keyword>
<organism evidence="2 3">
    <name type="scientific">Sphingobacterium deserti</name>
    <dbReference type="NCBI Taxonomy" id="1229276"/>
    <lineage>
        <taxon>Bacteria</taxon>
        <taxon>Pseudomonadati</taxon>
        <taxon>Bacteroidota</taxon>
        <taxon>Sphingobacteriia</taxon>
        <taxon>Sphingobacteriales</taxon>
        <taxon>Sphingobacteriaceae</taxon>
        <taxon>Sphingobacterium</taxon>
    </lineage>
</organism>
<accession>A0A0B8T3J8</accession>
<sequence>MKDIRLQIMLWLYEGSSSLYATIFKFRKKAWGITKEEFMTYGSGTLGEALGHFYFKNGFDVMPKLENHDVFHVLTHTGTTIQEEIAMQYLLLGNGKISLYLLGMITIGTFFYPECYRLFKDAFVKGKNSQSFHRFEFQNLLEQPLDLLQSVLINNKISIIYK</sequence>